<sequence length="650" mass="72027">MADVIALQLRQLIDDLAGTDRNKTAEAFSKCAQKILKYTTEAKALKTKAEEDQKTVDNLAGKVDEIKKLLDARSADGSEAKLQAQLQALVQICEEASQNSEALKEKVANFGTPTKAEQDEQIETLGKEKAALQSKLEGLQSVEATNQQNEGKLQQLQGEINRLKPFETNQNQQQGFNNSLSQEKVQLDQEIRGVKQTNGKLTEQIDKLKEAVKDREKNLKDAKEDANSQKEAKEILDGKLKSAEKEAKEWEKAAGDKDNRIQAAAAAEKAAEGKLAEVRSEKNELMNSKQKEEEKAAEAVRKVTGLETERDLASSAQAKAEEERKASEQKVAGLEKERDLAKGAQAKAEKERKETGQKVAGLEMERDVAKGAQSKAEKERKESEQRVAGLEMERDLAKRDQAKAEKERDGANSKVTGLESERNFANNAQSKAEKERSDANSKVTELETIVKEAREKAKHAEHELEVNECSRTLVDDMRADLGRSRKELTAARGTIGIERHLANEAKIDRQNIRVENLELQREVARLQQALSGAEFRAEECHGLLEGQLQTEPEPETSGPSIEEMTEAVEDALTQWFGPAPQDPPTEPLSDRMHDLRRAADVLLVQSPGALSRSEAQMQGIISRFVASQGSTPRGEASTRGQTERQTRQQD</sequence>
<feature type="compositionally biased region" description="Basic and acidic residues" evidence="2">
    <location>
        <begin position="269"/>
        <end position="301"/>
    </location>
</feature>
<protein>
    <submittedName>
        <fullName evidence="3">Uncharacterized protein</fullName>
    </submittedName>
</protein>
<evidence type="ECO:0000256" key="2">
    <source>
        <dbReference type="SAM" id="MobiDB-lite"/>
    </source>
</evidence>
<feature type="region of interest" description="Disordered" evidence="2">
    <location>
        <begin position="215"/>
        <end position="444"/>
    </location>
</feature>
<feature type="compositionally biased region" description="Basic and acidic residues" evidence="2">
    <location>
        <begin position="641"/>
        <end position="650"/>
    </location>
</feature>
<name>A0A1Y6LWK4_ZYMTR</name>
<evidence type="ECO:0000313" key="4">
    <source>
        <dbReference type="Proteomes" id="UP000215453"/>
    </source>
</evidence>
<feature type="compositionally biased region" description="Basic and acidic residues" evidence="2">
    <location>
        <begin position="319"/>
        <end position="356"/>
    </location>
</feature>
<keyword evidence="1" id="KW-0175">Coiled coil</keyword>
<evidence type="ECO:0000256" key="1">
    <source>
        <dbReference type="SAM" id="Coils"/>
    </source>
</evidence>
<gene>
    <name evidence="3" type="ORF">ZT1A5_G10209</name>
</gene>
<feature type="compositionally biased region" description="Basic and acidic residues" evidence="2">
    <location>
        <begin position="215"/>
        <end position="260"/>
    </location>
</feature>
<organism evidence="3 4">
    <name type="scientific">Zymoseptoria tritici ST99CH_1A5</name>
    <dbReference type="NCBI Taxonomy" id="1276529"/>
    <lineage>
        <taxon>Eukaryota</taxon>
        <taxon>Fungi</taxon>
        <taxon>Dikarya</taxon>
        <taxon>Ascomycota</taxon>
        <taxon>Pezizomycotina</taxon>
        <taxon>Dothideomycetes</taxon>
        <taxon>Dothideomycetidae</taxon>
        <taxon>Mycosphaerellales</taxon>
        <taxon>Mycosphaerellaceae</taxon>
        <taxon>Zymoseptoria</taxon>
    </lineage>
</organism>
<dbReference type="EMBL" id="LT882686">
    <property type="protein sequence ID" value="SMY28763.1"/>
    <property type="molecule type" value="Genomic_DNA"/>
</dbReference>
<feature type="coiled-coil region" evidence="1">
    <location>
        <begin position="502"/>
        <end position="536"/>
    </location>
</feature>
<dbReference type="AlphaFoldDB" id="A0A1Y6LWK4"/>
<accession>A0A1Y6LWK4</accession>
<reference evidence="3 4" key="1">
    <citation type="submission" date="2016-10" db="EMBL/GenBank/DDBJ databases">
        <authorList>
            <person name="Varghese N."/>
        </authorList>
    </citation>
    <scope>NUCLEOTIDE SEQUENCE [LARGE SCALE GENOMIC DNA]</scope>
</reference>
<proteinExistence type="predicted"/>
<feature type="compositionally biased region" description="Basic and acidic residues" evidence="2">
    <location>
        <begin position="431"/>
        <end position="444"/>
    </location>
</feature>
<feature type="region of interest" description="Disordered" evidence="2">
    <location>
        <begin position="622"/>
        <end position="650"/>
    </location>
</feature>
<feature type="region of interest" description="Disordered" evidence="2">
    <location>
        <begin position="544"/>
        <end position="593"/>
    </location>
</feature>
<evidence type="ECO:0000313" key="3">
    <source>
        <dbReference type="EMBL" id="SMY28763.1"/>
    </source>
</evidence>
<feature type="compositionally biased region" description="Basic and acidic residues" evidence="2">
    <location>
        <begin position="363"/>
        <end position="411"/>
    </location>
</feature>
<dbReference type="Proteomes" id="UP000215453">
    <property type="component" value="Chromosome 11"/>
</dbReference>